<protein>
    <submittedName>
        <fullName evidence="1">Uncharacterized protein</fullName>
    </submittedName>
</protein>
<comment type="caution">
    <text evidence="1">The sequence shown here is derived from an EMBL/GenBank/DDBJ whole genome shotgun (WGS) entry which is preliminary data.</text>
</comment>
<evidence type="ECO:0000313" key="1">
    <source>
        <dbReference type="EMBL" id="GGZ12270.1"/>
    </source>
</evidence>
<accession>A0A918UIG7</accession>
<keyword evidence="2" id="KW-1185">Reference proteome</keyword>
<reference evidence="1" key="2">
    <citation type="submission" date="2020-09" db="EMBL/GenBank/DDBJ databases">
        <authorList>
            <person name="Sun Q."/>
            <person name="Ohkuma M."/>
        </authorList>
    </citation>
    <scope>NUCLEOTIDE SEQUENCE</scope>
    <source>
        <strain evidence="1">JCM 4988</strain>
    </source>
</reference>
<dbReference type="EMBL" id="BMWG01000001">
    <property type="protein sequence ID" value="GGZ12270.1"/>
    <property type="molecule type" value="Genomic_DNA"/>
</dbReference>
<dbReference type="AlphaFoldDB" id="A0A918UIG7"/>
<proteinExistence type="predicted"/>
<dbReference type="Proteomes" id="UP000630936">
    <property type="component" value="Unassembled WGS sequence"/>
</dbReference>
<evidence type="ECO:0000313" key="2">
    <source>
        <dbReference type="Proteomes" id="UP000630936"/>
    </source>
</evidence>
<organism evidence="1 2">
    <name type="scientific">Streptomyces inusitatus</name>
    <dbReference type="NCBI Taxonomy" id="68221"/>
    <lineage>
        <taxon>Bacteria</taxon>
        <taxon>Bacillati</taxon>
        <taxon>Actinomycetota</taxon>
        <taxon>Actinomycetes</taxon>
        <taxon>Kitasatosporales</taxon>
        <taxon>Streptomycetaceae</taxon>
        <taxon>Streptomyces</taxon>
    </lineage>
</organism>
<sequence>MIRARDTVVKRYRAGESVNAIAQDYRVAWDWLGDCLTAWGVPLRTRAEAMTAWHARQRQLTNRTTQHHP</sequence>
<dbReference type="RefSeq" id="WP_190120736.1">
    <property type="nucleotide sequence ID" value="NZ_BMWG01000001.1"/>
</dbReference>
<name>A0A918UIG7_9ACTN</name>
<reference evidence="1" key="1">
    <citation type="journal article" date="2014" name="Int. J. Syst. Evol. Microbiol.">
        <title>Complete genome sequence of Corynebacterium casei LMG S-19264T (=DSM 44701T), isolated from a smear-ripened cheese.</title>
        <authorList>
            <consortium name="US DOE Joint Genome Institute (JGI-PGF)"/>
            <person name="Walter F."/>
            <person name="Albersmeier A."/>
            <person name="Kalinowski J."/>
            <person name="Ruckert C."/>
        </authorList>
    </citation>
    <scope>NUCLEOTIDE SEQUENCE</scope>
    <source>
        <strain evidence="1">JCM 4988</strain>
    </source>
</reference>
<gene>
    <name evidence="1" type="ORF">GCM10010387_00140</name>
</gene>